<evidence type="ECO:0000313" key="3">
    <source>
        <dbReference type="EMBL" id="KAF4663915.1"/>
    </source>
</evidence>
<dbReference type="InterPro" id="IPR052925">
    <property type="entry name" value="Phage_Integrase-like_Recomb"/>
</dbReference>
<dbReference type="PANTHER" id="PTHR34605">
    <property type="entry name" value="PHAGE_INTEGRASE DOMAIN-CONTAINING PROTEIN"/>
    <property type="match status" value="1"/>
</dbReference>
<dbReference type="GO" id="GO:0003677">
    <property type="term" value="F:DNA binding"/>
    <property type="evidence" value="ECO:0007669"/>
    <property type="project" value="UniProtKB-KW"/>
</dbReference>
<evidence type="ECO:0000256" key="2">
    <source>
        <dbReference type="ARBA" id="ARBA00023172"/>
    </source>
</evidence>
<reference evidence="3 4" key="1">
    <citation type="submission" date="2020-04" db="EMBL/GenBank/DDBJ databases">
        <title>Perkinsus chesapeaki whole genome sequence.</title>
        <authorList>
            <person name="Bogema D.R."/>
        </authorList>
    </citation>
    <scope>NUCLEOTIDE SEQUENCE [LARGE SCALE GENOMIC DNA]</scope>
    <source>
        <strain evidence="3">ATCC PRA-425</strain>
    </source>
</reference>
<evidence type="ECO:0008006" key="5">
    <source>
        <dbReference type="Google" id="ProtNLM"/>
    </source>
</evidence>
<comment type="caution">
    <text evidence="3">The sequence shown here is derived from an EMBL/GenBank/DDBJ whole genome shotgun (WGS) entry which is preliminary data.</text>
</comment>
<evidence type="ECO:0000313" key="4">
    <source>
        <dbReference type="Proteomes" id="UP000591131"/>
    </source>
</evidence>
<protein>
    <recommendedName>
        <fullName evidence="5">Tyr recombinase domain-containing protein</fullName>
    </recommendedName>
</protein>
<dbReference type="Gene3D" id="1.10.150.130">
    <property type="match status" value="1"/>
</dbReference>
<evidence type="ECO:0000256" key="1">
    <source>
        <dbReference type="ARBA" id="ARBA00023125"/>
    </source>
</evidence>
<proteinExistence type="predicted"/>
<dbReference type="GO" id="GO:0006310">
    <property type="term" value="P:DNA recombination"/>
    <property type="evidence" value="ECO:0007669"/>
    <property type="project" value="UniProtKB-KW"/>
</dbReference>
<dbReference type="InterPro" id="IPR010998">
    <property type="entry name" value="Integrase_recombinase_N"/>
</dbReference>
<accession>A0A7J6LXD0</accession>
<dbReference type="Gene3D" id="1.10.443.10">
    <property type="entry name" value="Intergrase catalytic core"/>
    <property type="match status" value="1"/>
</dbReference>
<name>A0A7J6LXD0_PERCH</name>
<dbReference type="InterPro" id="IPR011010">
    <property type="entry name" value="DNA_brk_join_enz"/>
</dbReference>
<dbReference type="AlphaFoldDB" id="A0A7J6LXD0"/>
<dbReference type="EMBL" id="JAAPAO010000302">
    <property type="protein sequence ID" value="KAF4663915.1"/>
    <property type="molecule type" value="Genomic_DNA"/>
</dbReference>
<dbReference type="OrthoDB" id="445688at2759"/>
<gene>
    <name evidence="3" type="ORF">FOL47_005490</name>
</gene>
<dbReference type="GO" id="GO:0015074">
    <property type="term" value="P:DNA integration"/>
    <property type="evidence" value="ECO:0007669"/>
    <property type="project" value="InterPro"/>
</dbReference>
<keyword evidence="4" id="KW-1185">Reference proteome</keyword>
<dbReference type="Proteomes" id="UP000591131">
    <property type="component" value="Unassembled WGS sequence"/>
</dbReference>
<organism evidence="3 4">
    <name type="scientific">Perkinsus chesapeaki</name>
    <name type="common">Clam parasite</name>
    <name type="synonym">Perkinsus andrewsi</name>
    <dbReference type="NCBI Taxonomy" id="330153"/>
    <lineage>
        <taxon>Eukaryota</taxon>
        <taxon>Sar</taxon>
        <taxon>Alveolata</taxon>
        <taxon>Perkinsozoa</taxon>
        <taxon>Perkinsea</taxon>
        <taxon>Perkinsida</taxon>
        <taxon>Perkinsidae</taxon>
        <taxon>Perkinsus</taxon>
    </lineage>
</organism>
<sequence>MRAVWRPLIRPGTPYSHPTLSRVNRVVCSGGGPGGTPAPRGTSRQRRLEETAARSSLKTLEDFVASGLSDSTHKQRSSAYKSYVTAVEAAGLNPQEFNVINVVAWLHAMASSSYAYATITNYLGNVRRQFKERGVSDLNAQEERVIELALRAARKVVGDPGPKKAVALSLEQIVTVAAGMSQVDSDLLLAGVMGLFRCSELFSLLAGHVQVTCGGASLFINKSKTDQYWMGKKVFLGCVAPIPVTGHTCGLDACVAHRLVRRSILCEAPDSNLFDTDRQSFAERLRARVVDVIGCHPSYATTHLMRRSGAVIYHRYGVPLVELAQMGRWSNSSSLEGYLQHVADAPGYFSELTAEVWRERLWFLLVVI</sequence>
<keyword evidence="2" id="KW-0233">DNA recombination</keyword>
<dbReference type="InterPro" id="IPR013762">
    <property type="entry name" value="Integrase-like_cat_sf"/>
</dbReference>
<dbReference type="PANTHER" id="PTHR34605:SF3">
    <property type="entry name" value="P CELL-TYPE AGGLUTINATION PROTEIN MAP4-LIKE-RELATED"/>
    <property type="match status" value="1"/>
</dbReference>
<keyword evidence="1" id="KW-0238">DNA-binding</keyword>
<dbReference type="SUPFAM" id="SSF56349">
    <property type="entry name" value="DNA breaking-rejoining enzymes"/>
    <property type="match status" value="1"/>
</dbReference>